<keyword evidence="1" id="KW-0812">Transmembrane</keyword>
<evidence type="ECO:0000313" key="3">
    <source>
        <dbReference type="Proteomes" id="UP000316331"/>
    </source>
</evidence>
<dbReference type="RefSeq" id="WP_281292426.1">
    <property type="nucleotide sequence ID" value="NZ_VFPG01000002.1"/>
</dbReference>
<feature type="transmembrane region" description="Helical" evidence="1">
    <location>
        <begin position="12"/>
        <end position="32"/>
    </location>
</feature>
<dbReference type="EMBL" id="VFPG01000002">
    <property type="protein sequence ID" value="TQM25371.1"/>
    <property type="molecule type" value="Genomic_DNA"/>
</dbReference>
<organism evidence="2 3">
    <name type="scientific">Nocardia bhagyanarayanae</name>
    <dbReference type="NCBI Taxonomy" id="1215925"/>
    <lineage>
        <taxon>Bacteria</taxon>
        <taxon>Bacillati</taxon>
        <taxon>Actinomycetota</taxon>
        <taxon>Actinomycetes</taxon>
        <taxon>Mycobacteriales</taxon>
        <taxon>Nocardiaceae</taxon>
        <taxon>Nocardia</taxon>
    </lineage>
</organism>
<proteinExistence type="predicted"/>
<evidence type="ECO:0000256" key="1">
    <source>
        <dbReference type="SAM" id="Phobius"/>
    </source>
</evidence>
<evidence type="ECO:0000313" key="2">
    <source>
        <dbReference type="EMBL" id="TQM25371.1"/>
    </source>
</evidence>
<accession>A0A543EUY1</accession>
<sequence>MLETTGSEWPRLLGGAGAVVDAVVALCLVWLLTTWAMGRS</sequence>
<dbReference type="Proteomes" id="UP000316331">
    <property type="component" value="Unassembled WGS sequence"/>
</dbReference>
<keyword evidence="1" id="KW-0472">Membrane</keyword>
<gene>
    <name evidence="2" type="ORF">FB390_5519</name>
</gene>
<keyword evidence="1" id="KW-1133">Transmembrane helix</keyword>
<keyword evidence="3" id="KW-1185">Reference proteome</keyword>
<comment type="caution">
    <text evidence="2">The sequence shown here is derived from an EMBL/GenBank/DDBJ whole genome shotgun (WGS) entry which is preliminary data.</text>
</comment>
<dbReference type="AlphaFoldDB" id="A0A543EUY1"/>
<name>A0A543EUY1_9NOCA</name>
<protein>
    <submittedName>
        <fullName evidence="2">Uncharacterized protein</fullName>
    </submittedName>
</protein>
<reference evidence="2 3" key="1">
    <citation type="submission" date="2019-06" db="EMBL/GenBank/DDBJ databases">
        <title>Sequencing the genomes of 1000 actinobacteria strains.</title>
        <authorList>
            <person name="Klenk H.-P."/>
        </authorList>
    </citation>
    <scope>NUCLEOTIDE SEQUENCE [LARGE SCALE GENOMIC DNA]</scope>
    <source>
        <strain evidence="2 3">DSM 103495</strain>
    </source>
</reference>